<dbReference type="RefSeq" id="WP_194864665.1">
    <property type="nucleotide sequence ID" value="NZ_ARXX01000016.1"/>
</dbReference>
<evidence type="ECO:0000256" key="2">
    <source>
        <dbReference type="SAM" id="SignalP"/>
    </source>
</evidence>
<feature type="signal peptide" evidence="2">
    <location>
        <begin position="1"/>
        <end position="26"/>
    </location>
</feature>
<dbReference type="Proteomes" id="UP000662703">
    <property type="component" value="Unassembled WGS sequence"/>
</dbReference>
<feature type="transmembrane region" description="Helical" evidence="1">
    <location>
        <begin position="432"/>
        <end position="455"/>
    </location>
</feature>
<reference evidence="3 4" key="1">
    <citation type="submission" date="2012-09" db="EMBL/GenBank/DDBJ databases">
        <title>Genome Sequence of alkane-degrading Bacterium Alcanivorax sp. 521-1.</title>
        <authorList>
            <person name="Lai Q."/>
            <person name="Shao Z."/>
        </authorList>
    </citation>
    <scope>NUCLEOTIDE SEQUENCE [LARGE SCALE GENOMIC DNA]</scope>
    <source>
        <strain evidence="3 4">521-1</strain>
    </source>
</reference>
<proteinExistence type="predicted"/>
<keyword evidence="2" id="KW-0732">Signal</keyword>
<accession>A0ABS0APT5</accession>
<comment type="caution">
    <text evidence="3">The sequence shown here is derived from an EMBL/GenBank/DDBJ whole genome shotgun (WGS) entry which is preliminary data.</text>
</comment>
<evidence type="ECO:0000313" key="3">
    <source>
        <dbReference type="EMBL" id="MBF5056093.1"/>
    </source>
</evidence>
<name>A0ABS0APT5_9GAMM</name>
<evidence type="ECO:0000256" key="1">
    <source>
        <dbReference type="SAM" id="Phobius"/>
    </source>
</evidence>
<dbReference type="EMBL" id="ARXX01000016">
    <property type="protein sequence ID" value="MBF5056093.1"/>
    <property type="molecule type" value="Genomic_DNA"/>
</dbReference>
<keyword evidence="1" id="KW-0812">Transmembrane</keyword>
<keyword evidence="1" id="KW-1133">Transmembrane helix</keyword>
<keyword evidence="4" id="KW-1185">Reference proteome</keyword>
<sequence length="461" mass="48034">MSLPVFSRTPLALAVGAAVLSTPAGAASLLDDASPMVELYAPSEAISINGFDVAGLPDGLFALVWSEYDSDTRLYHVRLARFDADGNAEGDVLELVSGSPSSSGGPNNPVVAADNDGDLVVAWDFNDGGCGTLGYTRVDADDTIASPRSLSHDAGSGSDCQVRVTMDDDGRYAFGWRHESPGNPPVYVAQTFNADGSTIAPSFEVAPVLAILPGLALALQDDTLAVAWTADVGPDYPVMARRYNQNGTALGSTNFRLDNGAPDHTVIQTSPVLVQDPEGGFLGMWHQTRNLNGEFVDSQHGQRWAADGTARAGLVVGDDNMGGSGVSDLGGNAYAPSVATNGQGLILAGWTASLDYADGFSRVTAFRNGQRLGDDAVTVGSYTQGDYFYSPNTEVVLSGRTATAVWYEQNADLEYSIRARSLTLPEAASNPAAGGGGGGGGANFLGMFGLMLLMAGRRTRR</sequence>
<dbReference type="SUPFAM" id="SSF82171">
    <property type="entry name" value="DPP6 N-terminal domain-like"/>
    <property type="match status" value="1"/>
</dbReference>
<evidence type="ECO:0008006" key="5">
    <source>
        <dbReference type="Google" id="ProtNLM"/>
    </source>
</evidence>
<gene>
    <name evidence="3" type="ORF">Y5W_01387</name>
</gene>
<organism evidence="3 4">
    <name type="scientific">Alloalcanivorax profundimaris</name>
    <dbReference type="NCBI Taxonomy" id="2735259"/>
    <lineage>
        <taxon>Bacteria</taxon>
        <taxon>Pseudomonadati</taxon>
        <taxon>Pseudomonadota</taxon>
        <taxon>Gammaproteobacteria</taxon>
        <taxon>Oceanospirillales</taxon>
        <taxon>Alcanivoracaceae</taxon>
        <taxon>Alloalcanivorax</taxon>
    </lineage>
</organism>
<feature type="chain" id="PRO_5047525024" description="DUF3466 family protein" evidence="2">
    <location>
        <begin position="27"/>
        <end position="461"/>
    </location>
</feature>
<evidence type="ECO:0000313" key="4">
    <source>
        <dbReference type="Proteomes" id="UP000662703"/>
    </source>
</evidence>
<keyword evidence="1" id="KW-0472">Membrane</keyword>
<protein>
    <recommendedName>
        <fullName evidence="5">DUF3466 family protein</fullName>
    </recommendedName>
</protein>